<accession>A0ABS3LXN4</accession>
<keyword evidence="2" id="KW-1185">Reference proteome</keyword>
<proteinExistence type="predicted"/>
<sequence>MPVTTEAFRVNDSAPIPHIFIATPCFGGVVTQTYMQSILGSVLSAPHQGLELTLSMVGNDALITRCRNTLLHQFFAQSHATHILFIDSDIGFQPDAIGRLVAAEKDLVAGLYPLKDRYWDALTDAQTKRGEPAATASLRYVGECERLHEAPPSDNGASLVEAGYAGTGFMLISRRAVERMIAAYPETRYTRIDAAVGRSVSAQPAAAEAYALFDCMIDPETGTYLSEDFAFCRRWRQIGGEVWLDPSIVLTHTGPSTFSGHPVNRVGIAHGAQVSPVSNLETSGLKTHA</sequence>
<dbReference type="InterPro" id="IPR029044">
    <property type="entry name" value="Nucleotide-diphossugar_trans"/>
</dbReference>
<comment type="caution">
    <text evidence="1">The sequence shown here is derived from an EMBL/GenBank/DDBJ whole genome shotgun (WGS) entry which is preliminary data.</text>
</comment>
<evidence type="ECO:0008006" key="3">
    <source>
        <dbReference type="Google" id="ProtNLM"/>
    </source>
</evidence>
<reference evidence="1 2" key="1">
    <citation type="submission" date="2021-03" db="EMBL/GenBank/DDBJ databases">
        <title>The complete genome sequence of Acetobacter sacchari TBRC 11175.</title>
        <authorList>
            <person name="Charoenyingcharoen P."/>
            <person name="Yukphan P."/>
        </authorList>
    </citation>
    <scope>NUCLEOTIDE SEQUENCE [LARGE SCALE GENOMIC DNA]</scope>
    <source>
        <strain evidence="1 2">TBRC 11175</strain>
    </source>
</reference>
<dbReference type="EMBL" id="JAFVMF010000013">
    <property type="protein sequence ID" value="MBO1360690.1"/>
    <property type="molecule type" value="Genomic_DNA"/>
</dbReference>
<name>A0ABS3LXN4_9PROT</name>
<gene>
    <name evidence="1" type="ORF">J2D73_12915</name>
</gene>
<dbReference type="Proteomes" id="UP000664771">
    <property type="component" value="Unassembled WGS sequence"/>
</dbReference>
<organism evidence="1 2">
    <name type="scientific">Acetobacter sacchari</name>
    <dbReference type="NCBI Taxonomy" id="2661687"/>
    <lineage>
        <taxon>Bacteria</taxon>
        <taxon>Pseudomonadati</taxon>
        <taxon>Pseudomonadota</taxon>
        <taxon>Alphaproteobacteria</taxon>
        <taxon>Acetobacterales</taxon>
        <taxon>Acetobacteraceae</taxon>
        <taxon>Acetobacter</taxon>
    </lineage>
</organism>
<evidence type="ECO:0000313" key="2">
    <source>
        <dbReference type="Proteomes" id="UP000664771"/>
    </source>
</evidence>
<evidence type="ECO:0000313" key="1">
    <source>
        <dbReference type="EMBL" id="MBO1360690.1"/>
    </source>
</evidence>
<dbReference type="Gene3D" id="3.90.550.10">
    <property type="entry name" value="Spore Coat Polysaccharide Biosynthesis Protein SpsA, Chain A"/>
    <property type="match status" value="1"/>
</dbReference>
<protein>
    <recommendedName>
        <fullName evidence="3">Glycosyltransferase</fullName>
    </recommendedName>
</protein>
<dbReference type="SUPFAM" id="SSF53448">
    <property type="entry name" value="Nucleotide-diphospho-sugar transferases"/>
    <property type="match status" value="1"/>
</dbReference>